<dbReference type="PANTHER" id="PTHR43364">
    <property type="entry name" value="NADH-SPECIFIC METHYLGLYOXAL REDUCTASE-RELATED"/>
    <property type="match status" value="1"/>
</dbReference>
<dbReference type="InterPro" id="IPR036812">
    <property type="entry name" value="NAD(P)_OxRdtase_dom_sf"/>
</dbReference>
<proteinExistence type="predicted"/>
<dbReference type="AlphaFoldDB" id="W4VMA0"/>
<gene>
    <name evidence="3" type="ORF">JCM21714_3661</name>
</gene>
<dbReference type="EMBL" id="BAVS01000025">
    <property type="protein sequence ID" value="GAE94500.1"/>
    <property type="molecule type" value="Genomic_DNA"/>
</dbReference>
<keyword evidence="1" id="KW-0560">Oxidoreductase</keyword>
<dbReference type="eggNOG" id="COG0667">
    <property type="taxonomic scope" value="Bacteria"/>
</dbReference>
<evidence type="ECO:0000259" key="2">
    <source>
        <dbReference type="Pfam" id="PF00248"/>
    </source>
</evidence>
<evidence type="ECO:0000313" key="4">
    <source>
        <dbReference type="Proteomes" id="UP000019102"/>
    </source>
</evidence>
<keyword evidence="4" id="KW-1185">Reference proteome</keyword>
<feature type="domain" description="NADP-dependent oxidoreductase" evidence="2">
    <location>
        <begin position="27"/>
        <end position="188"/>
    </location>
</feature>
<dbReference type="InterPro" id="IPR050523">
    <property type="entry name" value="AKR_Detox_Biosynth"/>
</dbReference>
<comment type="caution">
    <text evidence="3">The sequence shown here is derived from an EMBL/GenBank/DDBJ whole genome shotgun (WGS) entry which is preliminary data.</text>
</comment>
<dbReference type="GO" id="GO:0016491">
    <property type="term" value="F:oxidoreductase activity"/>
    <property type="evidence" value="ECO:0007669"/>
    <property type="project" value="UniProtKB-KW"/>
</dbReference>
<sequence>MHRTVSKDIVYHKEGNPERLAGFSEVTEELLETFEQLKQEGKVKYLASFPMTTAYAKKVVNSGKYQALAGYYNPIETEMASLFPEMKQQGMGYIAIRPLLAGLLTDKRANRDQLPEDSSLRDHSWDDAYQLFDKVKEVVPASEISWESFAIKFCLADPTVTTTVMGLNNPAQVEAAVKAANGVYPDAELVQQVWNTIAKHRKERNTWPPY</sequence>
<dbReference type="GO" id="GO:0005829">
    <property type="term" value="C:cytosol"/>
    <property type="evidence" value="ECO:0007669"/>
    <property type="project" value="TreeGrafter"/>
</dbReference>
<name>W4VMA0_9BACI</name>
<reference evidence="3 4" key="1">
    <citation type="journal article" date="2014" name="Genome Announc.">
        <title>Draft Genome Sequence of the Boron-Tolerant and Moderately Halotolerant Bacterium Gracilibacillus boraciitolerans JCM 21714T.</title>
        <authorList>
            <person name="Ahmed I."/>
            <person name="Oshima K."/>
            <person name="Suda W."/>
            <person name="Kitamura K."/>
            <person name="Iida T."/>
            <person name="Ohmori Y."/>
            <person name="Fujiwara T."/>
            <person name="Hattori M."/>
            <person name="Ohkuma M."/>
        </authorList>
    </citation>
    <scope>NUCLEOTIDE SEQUENCE [LARGE SCALE GENOMIC DNA]</scope>
    <source>
        <strain evidence="3 4">JCM 21714</strain>
    </source>
</reference>
<dbReference type="Gene3D" id="3.20.20.100">
    <property type="entry name" value="NADP-dependent oxidoreductase domain"/>
    <property type="match status" value="1"/>
</dbReference>
<evidence type="ECO:0000313" key="3">
    <source>
        <dbReference type="EMBL" id="GAE94500.1"/>
    </source>
</evidence>
<evidence type="ECO:0000256" key="1">
    <source>
        <dbReference type="ARBA" id="ARBA00023002"/>
    </source>
</evidence>
<dbReference type="InterPro" id="IPR023210">
    <property type="entry name" value="NADP_OxRdtase_dom"/>
</dbReference>
<dbReference type="Pfam" id="PF00248">
    <property type="entry name" value="Aldo_ket_red"/>
    <property type="match status" value="1"/>
</dbReference>
<dbReference type="STRING" id="1298598.JCM21714_3661"/>
<organism evidence="3 4">
    <name type="scientific">Gracilibacillus boraciitolerans JCM 21714</name>
    <dbReference type="NCBI Taxonomy" id="1298598"/>
    <lineage>
        <taxon>Bacteria</taxon>
        <taxon>Bacillati</taxon>
        <taxon>Bacillota</taxon>
        <taxon>Bacilli</taxon>
        <taxon>Bacillales</taxon>
        <taxon>Bacillaceae</taxon>
        <taxon>Gracilibacillus</taxon>
    </lineage>
</organism>
<protein>
    <submittedName>
        <fullName evidence="3">Oxidoreductase</fullName>
    </submittedName>
</protein>
<accession>W4VMA0</accession>
<dbReference type="PANTHER" id="PTHR43364:SF4">
    <property type="entry name" value="NAD(P)-LINKED OXIDOREDUCTASE SUPERFAMILY PROTEIN"/>
    <property type="match status" value="1"/>
</dbReference>
<dbReference type="Proteomes" id="UP000019102">
    <property type="component" value="Unassembled WGS sequence"/>
</dbReference>
<dbReference type="SUPFAM" id="SSF51430">
    <property type="entry name" value="NAD(P)-linked oxidoreductase"/>
    <property type="match status" value="1"/>
</dbReference>